<dbReference type="Proteomes" id="UP000016933">
    <property type="component" value="Unassembled WGS sequence"/>
</dbReference>
<dbReference type="PANTHER" id="PTHR23028">
    <property type="entry name" value="ACETYLTRANSFERASE"/>
    <property type="match status" value="1"/>
</dbReference>
<dbReference type="Pfam" id="PF01757">
    <property type="entry name" value="Acyl_transf_3"/>
    <property type="match status" value="1"/>
</dbReference>
<dbReference type="AlphaFoldDB" id="N1PSV9"/>
<dbReference type="InterPro" id="IPR050879">
    <property type="entry name" value="Acyltransferase_3"/>
</dbReference>
<feature type="compositionally biased region" description="Low complexity" evidence="1">
    <location>
        <begin position="1"/>
        <end position="13"/>
    </location>
</feature>
<feature type="domain" description="Acyltransferase 3" evidence="3">
    <location>
        <begin position="140"/>
        <end position="540"/>
    </location>
</feature>
<feature type="region of interest" description="Disordered" evidence="1">
    <location>
        <begin position="1"/>
        <end position="76"/>
    </location>
</feature>
<dbReference type="EMBL" id="KB446538">
    <property type="protein sequence ID" value="EME45455.1"/>
    <property type="molecule type" value="Genomic_DNA"/>
</dbReference>
<protein>
    <recommendedName>
        <fullName evidence="3">Acyltransferase 3 domain-containing protein</fullName>
    </recommendedName>
</protein>
<keyword evidence="2" id="KW-0472">Membrane</keyword>
<dbReference type="OrthoDB" id="5819582at2759"/>
<evidence type="ECO:0000259" key="3">
    <source>
        <dbReference type="Pfam" id="PF01757"/>
    </source>
</evidence>
<dbReference type="STRING" id="675120.N1PSV9"/>
<sequence length="571" mass="65578">MITSTSTTSMMTSEGRPVPELEEVLLDQPVPGDASKTSAVSRPTHRTGYPRHLSLPGKPEKTDFSPRSAYVPQSPTSAQPYSTAYSGVFPATGKPLQGDVSYRILAQELYSAANSGVFTASQWFRGTSEPQKHLKLKRTAYLDGLRGFGALLVYILHNEGWAHSETMEMAITLEHVWGYRGRHHLITFPFVRTLFTGGHLAVTVFFVISGYVLSAKPLSLIQSKETVNLADNLGSALFRRWLRLFIPVCVLTFLWMSSWHLFGFRSSGPMGPERTYLDEVWKWYCDFKNYSFIFHDKYFNAYSFHVWSIPLEFRGSIVIYTTLIAVARCSTSSRLKIECGLLFYFMYVVDGWYCSLFMMGMLLCDLDLLAIRRELPPFFKRVQTQPQWVYYLLLTIALYLGGVPSVASDVMELRAQPGWYYLSFLKPQAAFNPAWFFRFWAATLVMICIPRLRWLQSFFETPFCQYLGRISFGLYLVHGPVMWSIGDRIYAAVGLTNEPQHALIPAWINRFPFPKWGIFGLEVNWFASQLILFPLTLWLAEVFTRLVDEPSVKFTQWLFKTHTISERDFLV</sequence>
<dbReference type="PANTHER" id="PTHR23028:SF125">
    <property type="entry name" value="ACYLTRANSFERASE"/>
    <property type="match status" value="1"/>
</dbReference>
<organism evidence="4 5">
    <name type="scientific">Dothistroma septosporum (strain NZE10 / CBS 128990)</name>
    <name type="common">Red band needle blight fungus</name>
    <name type="synonym">Mycosphaerella pini</name>
    <dbReference type="NCBI Taxonomy" id="675120"/>
    <lineage>
        <taxon>Eukaryota</taxon>
        <taxon>Fungi</taxon>
        <taxon>Dikarya</taxon>
        <taxon>Ascomycota</taxon>
        <taxon>Pezizomycotina</taxon>
        <taxon>Dothideomycetes</taxon>
        <taxon>Dothideomycetidae</taxon>
        <taxon>Mycosphaerellales</taxon>
        <taxon>Mycosphaerellaceae</taxon>
        <taxon>Dothistroma</taxon>
    </lineage>
</organism>
<keyword evidence="5" id="KW-1185">Reference proteome</keyword>
<reference evidence="4 5" key="2">
    <citation type="journal article" date="2012" name="PLoS Pathog.">
        <title>Diverse lifestyles and strategies of plant pathogenesis encoded in the genomes of eighteen Dothideomycetes fungi.</title>
        <authorList>
            <person name="Ohm R.A."/>
            <person name="Feau N."/>
            <person name="Henrissat B."/>
            <person name="Schoch C.L."/>
            <person name="Horwitz B.A."/>
            <person name="Barry K.W."/>
            <person name="Condon B.J."/>
            <person name="Copeland A.C."/>
            <person name="Dhillon B."/>
            <person name="Glaser F."/>
            <person name="Hesse C.N."/>
            <person name="Kosti I."/>
            <person name="LaButti K."/>
            <person name="Lindquist E.A."/>
            <person name="Lucas S."/>
            <person name="Salamov A.A."/>
            <person name="Bradshaw R.E."/>
            <person name="Ciuffetti L."/>
            <person name="Hamelin R.C."/>
            <person name="Kema G.H.J."/>
            <person name="Lawrence C."/>
            <person name="Scott J.A."/>
            <person name="Spatafora J.W."/>
            <person name="Turgeon B.G."/>
            <person name="de Wit P.J.G.M."/>
            <person name="Zhong S."/>
            <person name="Goodwin S.B."/>
            <person name="Grigoriev I.V."/>
        </authorList>
    </citation>
    <scope>NUCLEOTIDE SEQUENCE [LARGE SCALE GENOMIC DNA]</scope>
    <source>
        <strain evidence="5">NZE10 / CBS 128990</strain>
    </source>
</reference>
<name>N1PSV9_DOTSN</name>
<dbReference type="GO" id="GO:0016747">
    <property type="term" value="F:acyltransferase activity, transferring groups other than amino-acyl groups"/>
    <property type="evidence" value="ECO:0007669"/>
    <property type="project" value="InterPro"/>
</dbReference>
<dbReference type="OMA" id="WINRFPF"/>
<accession>N1PSV9</accession>
<keyword evidence="2" id="KW-1133">Transmembrane helix</keyword>
<proteinExistence type="predicted"/>
<dbReference type="eggNOG" id="ENOG502SHP9">
    <property type="taxonomic scope" value="Eukaryota"/>
</dbReference>
<evidence type="ECO:0000256" key="1">
    <source>
        <dbReference type="SAM" id="MobiDB-lite"/>
    </source>
</evidence>
<dbReference type="HOGENOM" id="CLU_005679_13_5_1"/>
<feature type="transmembrane region" description="Helical" evidence="2">
    <location>
        <begin position="388"/>
        <end position="407"/>
    </location>
</feature>
<evidence type="ECO:0000313" key="5">
    <source>
        <dbReference type="Proteomes" id="UP000016933"/>
    </source>
</evidence>
<feature type="transmembrane region" description="Helical" evidence="2">
    <location>
        <begin position="241"/>
        <end position="262"/>
    </location>
</feature>
<keyword evidence="2" id="KW-0812">Transmembrane</keyword>
<reference evidence="5" key="1">
    <citation type="journal article" date="2012" name="PLoS Genet.">
        <title>The genomes of the fungal plant pathogens Cladosporium fulvum and Dothistroma septosporum reveal adaptation to different hosts and lifestyles but also signatures of common ancestry.</title>
        <authorList>
            <person name="de Wit P.J.G.M."/>
            <person name="van der Burgt A."/>
            <person name="Oekmen B."/>
            <person name="Stergiopoulos I."/>
            <person name="Abd-Elsalam K.A."/>
            <person name="Aerts A.L."/>
            <person name="Bahkali A.H."/>
            <person name="Beenen H.G."/>
            <person name="Chettri P."/>
            <person name="Cox M.P."/>
            <person name="Datema E."/>
            <person name="de Vries R.P."/>
            <person name="Dhillon B."/>
            <person name="Ganley A.R."/>
            <person name="Griffiths S.A."/>
            <person name="Guo Y."/>
            <person name="Hamelin R.C."/>
            <person name="Henrissat B."/>
            <person name="Kabir M.S."/>
            <person name="Jashni M.K."/>
            <person name="Kema G."/>
            <person name="Klaubauf S."/>
            <person name="Lapidus A."/>
            <person name="Levasseur A."/>
            <person name="Lindquist E."/>
            <person name="Mehrabi R."/>
            <person name="Ohm R.A."/>
            <person name="Owen T.J."/>
            <person name="Salamov A."/>
            <person name="Schwelm A."/>
            <person name="Schijlen E."/>
            <person name="Sun H."/>
            <person name="van den Burg H.A."/>
            <person name="van Ham R.C.H.J."/>
            <person name="Zhang S."/>
            <person name="Goodwin S.B."/>
            <person name="Grigoriev I.V."/>
            <person name="Collemare J."/>
            <person name="Bradshaw R.E."/>
        </authorList>
    </citation>
    <scope>NUCLEOTIDE SEQUENCE [LARGE SCALE GENOMIC DNA]</scope>
    <source>
        <strain evidence="5">NZE10 / CBS 128990</strain>
    </source>
</reference>
<gene>
    <name evidence="4" type="ORF">DOTSEDRAFT_170871</name>
</gene>
<feature type="transmembrane region" description="Helical" evidence="2">
    <location>
        <begin position="341"/>
        <end position="368"/>
    </location>
</feature>
<feature type="transmembrane region" description="Helical" evidence="2">
    <location>
        <begin position="194"/>
        <end position="214"/>
    </location>
</feature>
<evidence type="ECO:0000313" key="4">
    <source>
        <dbReference type="EMBL" id="EME45455.1"/>
    </source>
</evidence>
<dbReference type="InterPro" id="IPR002656">
    <property type="entry name" value="Acyl_transf_3_dom"/>
</dbReference>
<evidence type="ECO:0000256" key="2">
    <source>
        <dbReference type="SAM" id="Phobius"/>
    </source>
</evidence>